<proteinExistence type="predicted"/>
<evidence type="ECO:0000256" key="1">
    <source>
        <dbReference type="SAM" id="SignalP"/>
    </source>
</evidence>
<dbReference type="KEGG" id="nti:DNFV4_04060"/>
<evidence type="ECO:0008006" key="4">
    <source>
        <dbReference type="Google" id="ProtNLM"/>
    </source>
</evidence>
<dbReference type="EMBL" id="OX365700">
    <property type="protein sequence ID" value="CAI4033619.1"/>
    <property type="molecule type" value="Genomic_DNA"/>
</dbReference>
<sequence>MWSIRLLPVLAVCLLSSACETTTWVHPTKKEEHLTYDWNACEREFLTLMQTNPGVASMHTNQTIQKQRIAACLQKKGWKQVENK</sequence>
<reference evidence="2" key="1">
    <citation type="submission" date="2022-10" db="EMBL/GenBank/DDBJ databases">
        <authorList>
            <person name="Koch H."/>
        </authorList>
    </citation>
    <scope>NUCLEOTIDE SEQUENCE</scope>
    <source>
        <strain evidence="2">DNF</strain>
    </source>
</reference>
<dbReference type="RefSeq" id="WP_289270979.1">
    <property type="nucleotide sequence ID" value="NZ_OX365700.1"/>
</dbReference>
<organism evidence="2 3">
    <name type="scientific">Nitrospira tepida</name>
    <dbReference type="NCBI Taxonomy" id="2973512"/>
    <lineage>
        <taxon>Bacteria</taxon>
        <taxon>Pseudomonadati</taxon>
        <taxon>Nitrospirota</taxon>
        <taxon>Nitrospiria</taxon>
        <taxon>Nitrospirales</taxon>
        <taxon>Nitrospiraceae</taxon>
        <taxon>Nitrospira</taxon>
    </lineage>
</organism>
<dbReference type="AlphaFoldDB" id="A0AA86TF55"/>
<feature type="chain" id="PRO_5041670672" description="Lipoprotein" evidence="1">
    <location>
        <begin position="19"/>
        <end position="84"/>
    </location>
</feature>
<name>A0AA86TF55_9BACT</name>
<feature type="signal peptide" evidence="1">
    <location>
        <begin position="1"/>
        <end position="18"/>
    </location>
</feature>
<evidence type="ECO:0000313" key="2">
    <source>
        <dbReference type="EMBL" id="CAI4033619.1"/>
    </source>
</evidence>
<accession>A0AA86TF55</accession>
<dbReference type="PROSITE" id="PS51257">
    <property type="entry name" value="PROKAR_LIPOPROTEIN"/>
    <property type="match status" value="1"/>
</dbReference>
<gene>
    <name evidence="2" type="ORF">DNFV4_04060</name>
</gene>
<protein>
    <recommendedName>
        <fullName evidence="4">Lipoprotein</fullName>
    </recommendedName>
</protein>
<evidence type="ECO:0000313" key="3">
    <source>
        <dbReference type="Proteomes" id="UP001179121"/>
    </source>
</evidence>
<dbReference type="Proteomes" id="UP001179121">
    <property type="component" value="Chromosome"/>
</dbReference>
<keyword evidence="1" id="KW-0732">Signal</keyword>
<keyword evidence="3" id="KW-1185">Reference proteome</keyword>